<dbReference type="Pfam" id="PF00455">
    <property type="entry name" value="DeoRC"/>
    <property type="match status" value="1"/>
</dbReference>
<dbReference type="RefSeq" id="WP_075080736.1">
    <property type="nucleotide sequence ID" value="NZ_BDCO01000002.1"/>
</dbReference>
<reference evidence="6" key="1">
    <citation type="journal article" date="2017" name="Genome Announc.">
        <title>Draft Genome Sequence of Terrimicrobium sacchariphilum NM-5T, a Facultative Anaerobic Soil Bacterium of the Class Spartobacteria.</title>
        <authorList>
            <person name="Qiu Y.L."/>
            <person name="Tourlousse D.M."/>
            <person name="Matsuura N."/>
            <person name="Ohashi A."/>
            <person name="Sekiguchi Y."/>
        </authorList>
    </citation>
    <scope>NUCLEOTIDE SEQUENCE [LARGE SCALE GENOMIC DNA]</scope>
    <source>
        <strain evidence="6">NM-5</strain>
    </source>
</reference>
<dbReference type="InParanoid" id="A0A146GBY5"/>
<keyword evidence="1" id="KW-0805">Transcription regulation</keyword>
<dbReference type="SMART" id="SM01134">
    <property type="entry name" value="DeoRC"/>
    <property type="match status" value="1"/>
</dbReference>
<feature type="domain" description="HTH deoR-type" evidence="4">
    <location>
        <begin position="11"/>
        <end position="66"/>
    </location>
</feature>
<protein>
    <submittedName>
        <fullName evidence="5">DeoR family transcriptional regulator</fullName>
    </submittedName>
</protein>
<evidence type="ECO:0000256" key="1">
    <source>
        <dbReference type="ARBA" id="ARBA00023015"/>
    </source>
</evidence>
<dbReference type="SUPFAM" id="SSF100950">
    <property type="entry name" value="NagB/RpiA/CoA transferase-like"/>
    <property type="match status" value="1"/>
</dbReference>
<dbReference type="Gene3D" id="1.10.10.10">
    <property type="entry name" value="Winged helix-like DNA-binding domain superfamily/Winged helix DNA-binding domain"/>
    <property type="match status" value="1"/>
</dbReference>
<evidence type="ECO:0000259" key="4">
    <source>
        <dbReference type="PROSITE" id="PS51000"/>
    </source>
</evidence>
<dbReference type="SMART" id="SM00420">
    <property type="entry name" value="HTH_DEOR"/>
    <property type="match status" value="1"/>
</dbReference>
<dbReference type="InterPro" id="IPR050313">
    <property type="entry name" value="Carb_Metab_HTH_regulators"/>
</dbReference>
<dbReference type="InterPro" id="IPR037171">
    <property type="entry name" value="NagB/RpiA_transferase-like"/>
</dbReference>
<dbReference type="AlphaFoldDB" id="A0A146GBY5"/>
<dbReference type="PROSITE" id="PS00894">
    <property type="entry name" value="HTH_DEOR_1"/>
    <property type="match status" value="1"/>
</dbReference>
<dbReference type="InterPro" id="IPR001034">
    <property type="entry name" value="DeoR_HTH"/>
</dbReference>
<sequence length="265" mass="28657">MPTPLPQDLSTTQRRDAILEQLQRQGVVRVRDLAKHFAVSTVTVRADLAAMEEEGLLRREHGGAVRTLPGRTLLTSLSGMEERQGLNSTQKRAIAAAASRHVRPRDIILIDAGTTAVEMVPFLTEVEDITIVTNALNVAAAVGAHLRCRLILLGGTYSRTSSSTLGPQALHALSEFNISRLFLGTQAFDAASGLTDTTTEIAQMKRAMIDASREVYLLADSSKWEKAGFIKVAPLNKVHHVISDDALSACAIRAIKEAGPRCEIV</sequence>
<organism evidence="5 6">
    <name type="scientific">Terrimicrobium sacchariphilum</name>
    <dbReference type="NCBI Taxonomy" id="690879"/>
    <lineage>
        <taxon>Bacteria</taxon>
        <taxon>Pseudomonadati</taxon>
        <taxon>Verrucomicrobiota</taxon>
        <taxon>Terrimicrobiia</taxon>
        <taxon>Terrimicrobiales</taxon>
        <taxon>Terrimicrobiaceae</taxon>
        <taxon>Terrimicrobium</taxon>
    </lineage>
</organism>
<dbReference type="GO" id="GO:0003700">
    <property type="term" value="F:DNA-binding transcription factor activity"/>
    <property type="evidence" value="ECO:0007669"/>
    <property type="project" value="InterPro"/>
</dbReference>
<dbReference type="Proteomes" id="UP000076023">
    <property type="component" value="Unassembled WGS sequence"/>
</dbReference>
<dbReference type="PANTHER" id="PTHR30363:SF44">
    <property type="entry name" value="AGA OPERON TRANSCRIPTIONAL REPRESSOR-RELATED"/>
    <property type="match status" value="1"/>
</dbReference>
<dbReference type="GO" id="GO:0003677">
    <property type="term" value="F:DNA binding"/>
    <property type="evidence" value="ECO:0007669"/>
    <property type="project" value="UniProtKB-KW"/>
</dbReference>
<comment type="caution">
    <text evidence="5">The sequence shown here is derived from an EMBL/GenBank/DDBJ whole genome shotgun (WGS) entry which is preliminary data.</text>
</comment>
<dbReference type="PRINTS" id="PR00037">
    <property type="entry name" value="HTHLACR"/>
</dbReference>
<dbReference type="InterPro" id="IPR036390">
    <property type="entry name" value="WH_DNA-bd_sf"/>
</dbReference>
<accession>A0A146GBY5</accession>
<evidence type="ECO:0000256" key="3">
    <source>
        <dbReference type="ARBA" id="ARBA00023163"/>
    </source>
</evidence>
<name>A0A146GBY5_TERSA</name>
<proteinExistence type="predicted"/>
<dbReference type="STRING" id="690879.TSACC_22501"/>
<evidence type="ECO:0000256" key="2">
    <source>
        <dbReference type="ARBA" id="ARBA00023125"/>
    </source>
</evidence>
<keyword evidence="2" id="KW-0238">DNA-binding</keyword>
<keyword evidence="6" id="KW-1185">Reference proteome</keyword>
<gene>
    <name evidence="5" type="ORF">TSACC_22501</name>
</gene>
<dbReference type="InterPro" id="IPR014036">
    <property type="entry name" value="DeoR-like_C"/>
</dbReference>
<dbReference type="Pfam" id="PF08220">
    <property type="entry name" value="HTH_DeoR"/>
    <property type="match status" value="1"/>
</dbReference>
<evidence type="ECO:0000313" key="5">
    <source>
        <dbReference type="EMBL" id="GAT34078.1"/>
    </source>
</evidence>
<dbReference type="EMBL" id="BDCO01000002">
    <property type="protein sequence ID" value="GAT34078.1"/>
    <property type="molecule type" value="Genomic_DNA"/>
</dbReference>
<keyword evidence="3" id="KW-0804">Transcription</keyword>
<evidence type="ECO:0000313" key="6">
    <source>
        <dbReference type="Proteomes" id="UP000076023"/>
    </source>
</evidence>
<dbReference type="PANTHER" id="PTHR30363">
    <property type="entry name" value="HTH-TYPE TRANSCRIPTIONAL REGULATOR SRLR-RELATED"/>
    <property type="match status" value="1"/>
</dbReference>
<dbReference type="FunCoup" id="A0A146GBY5">
    <property type="interactions" value="52"/>
</dbReference>
<dbReference type="PROSITE" id="PS51000">
    <property type="entry name" value="HTH_DEOR_2"/>
    <property type="match status" value="1"/>
</dbReference>
<dbReference type="InterPro" id="IPR018356">
    <property type="entry name" value="Tscrpt_reg_HTH_DeoR_CS"/>
</dbReference>
<dbReference type="SUPFAM" id="SSF46785">
    <property type="entry name" value="Winged helix' DNA-binding domain"/>
    <property type="match status" value="1"/>
</dbReference>
<dbReference type="InterPro" id="IPR036388">
    <property type="entry name" value="WH-like_DNA-bd_sf"/>
</dbReference>
<dbReference type="Gene3D" id="3.40.50.1360">
    <property type="match status" value="1"/>
</dbReference>